<dbReference type="SUPFAM" id="SSF48264">
    <property type="entry name" value="Cytochrome P450"/>
    <property type="match status" value="2"/>
</dbReference>
<evidence type="ECO:0000256" key="1">
    <source>
        <dbReference type="ARBA" id="ARBA00022617"/>
    </source>
</evidence>
<keyword evidence="5" id="KW-1133">Transmembrane helix</keyword>
<dbReference type="InterPro" id="IPR036396">
    <property type="entry name" value="Cyt_P450_sf"/>
</dbReference>
<feature type="compositionally biased region" description="Basic residues" evidence="4">
    <location>
        <begin position="433"/>
        <end position="446"/>
    </location>
</feature>
<evidence type="ECO:0000256" key="3">
    <source>
        <dbReference type="ARBA" id="ARBA00023004"/>
    </source>
</evidence>
<keyword evidence="2" id="KW-0479">Metal-binding</keyword>
<accession>A0ABR2I9J8</accession>
<protein>
    <submittedName>
        <fullName evidence="6">Cytochrome P450</fullName>
    </submittedName>
</protein>
<feature type="transmembrane region" description="Helical" evidence="5">
    <location>
        <begin position="12"/>
        <end position="39"/>
    </location>
</feature>
<keyword evidence="3" id="KW-0408">Iron</keyword>
<evidence type="ECO:0000313" key="6">
    <source>
        <dbReference type="EMBL" id="KAK8859674.1"/>
    </source>
</evidence>
<evidence type="ECO:0000313" key="7">
    <source>
        <dbReference type="Proteomes" id="UP001390339"/>
    </source>
</evidence>
<keyword evidence="1" id="KW-0349">Heme</keyword>
<dbReference type="PRINTS" id="PR00463">
    <property type="entry name" value="EP450I"/>
</dbReference>
<feature type="region of interest" description="Disordered" evidence="4">
    <location>
        <begin position="384"/>
        <end position="408"/>
    </location>
</feature>
<evidence type="ECO:0000256" key="2">
    <source>
        <dbReference type="ARBA" id="ARBA00022723"/>
    </source>
</evidence>
<keyword evidence="7" id="KW-1185">Reference proteome</keyword>
<evidence type="ECO:0000256" key="5">
    <source>
        <dbReference type="SAM" id="Phobius"/>
    </source>
</evidence>
<dbReference type="InterPro" id="IPR002401">
    <property type="entry name" value="Cyt_P450_E_grp-I"/>
</dbReference>
<feature type="transmembrane region" description="Helical" evidence="5">
    <location>
        <begin position="235"/>
        <end position="254"/>
    </location>
</feature>
<dbReference type="PANTHER" id="PTHR24305:SF168">
    <property type="entry name" value="P450, PUTATIVE (EUROFUNG)-RELATED"/>
    <property type="match status" value="1"/>
</dbReference>
<feature type="transmembrane region" description="Helical" evidence="5">
    <location>
        <begin position="45"/>
        <end position="62"/>
    </location>
</feature>
<comment type="caution">
    <text evidence="6">The sequence shown here is derived from an EMBL/GenBank/DDBJ whole genome shotgun (WGS) entry which is preliminary data.</text>
</comment>
<dbReference type="InterPro" id="IPR050121">
    <property type="entry name" value="Cytochrome_P450_monoxygenase"/>
</dbReference>
<evidence type="ECO:0000256" key="4">
    <source>
        <dbReference type="SAM" id="MobiDB-lite"/>
    </source>
</evidence>
<dbReference type="InterPro" id="IPR001128">
    <property type="entry name" value="Cyt_P450"/>
</dbReference>
<reference evidence="6 7" key="1">
    <citation type="journal article" date="2024" name="IMA Fungus">
        <title>Apiospora arundinis, a panoply of carbohydrate-active enzymes and secondary metabolites.</title>
        <authorList>
            <person name="Sorensen T."/>
            <person name="Petersen C."/>
            <person name="Muurmann A.T."/>
            <person name="Christiansen J.V."/>
            <person name="Brundto M.L."/>
            <person name="Overgaard C.K."/>
            <person name="Boysen A.T."/>
            <person name="Wollenberg R.D."/>
            <person name="Larsen T.O."/>
            <person name="Sorensen J.L."/>
            <person name="Nielsen K.L."/>
            <person name="Sondergaard T.E."/>
        </authorList>
    </citation>
    <scope>NUCLEOTIDE SEQUENCE [LARGE SCALE GENOMIC DNA]</scope>
    <source>
        <strain evidence="6 7">AAU 773</strain>
    </source>
</reference>
<feature type="compositionally biased region" description="Low complexity" evidence="4">
    <location>
        <begin position="385"/>
        <end position="396"/>
    </location>
</feature>
<sequence>MESVTFLFRRLFEIWIPSGIGLLFCLLISLVVTTAHYSYATWKKLAHIPGPPIAHISILWLVRRAWKGKLYSTLTKAGEDYENTQGPLVRIGPNLLLCSDPNELGAISGIRSPFTKGPAYNAGRVTDGDPHVASERDPAKHKALRQKMGPAYSIDFQQATDRQLSNLISLINRKYVVEPGSPGRRDQLTRYMDFGQKIHFYTMDFIGEFAFGEPFGFLEKDEDVRRMTEINDLSIRLMTVAGLMPWLAGLRSTWPFRLLLPQEGDKVGFGTLFGFAKSLVDKRTAPGAVPKNDMMQVFIRSGMTKEQLMQQVYIHIVAGTDASANWARMAMLCLLTCPTTYLALQREIDQADAAGRLQKPIAADAEGRQLRYLDAVLRESIRLHPPSISPSKISPPQTTDNGEDDAESRTPWWRFWRDRNDRSASNEVDKEANRRRRSSGSHRKTAPQRIEVCGYHIPPDTQIGANVPGLLRSKDIFGDDAGCFRPERWLEEGDDEQQGAERLSRMQKTLDLAFGAGKFQCLGKAIAWMEVRKLFIELFRRFDFSIVDNVAPLRIESFAITVVHDFNLRVTRRPGWTEN</sequence>
<dbReference type="EMBL" id="JAPCWZ010000006">
    <property type="protein sequence ID" value="KAK8859674.1"/>
    <property type="molecule type" value="Genomic_DNA"/>
</dbReference>
<name>A0ABR2I9J8_9PEZI</name>
<dbReference type="PANTHER" id="PTHR24305">
    <property type="entry name" value="CYTOCHROME P450"/>
    <property type="match status" value="1"/>
</dbReference>
<organism evidence="6 7">
    <name type="scientific">Apiospora arundinis</name>
    <dbReference type="NCBI Taxonomy" id="335852"/>
    <lineage>
        <taxon>Eukaryota</taxon>
        <taxon>Fungi</taxon>
        <taxon>Dikarya</taxon>
        <taxon>Ascomycota</taxon>
        <taxon>Pezizomycotina</taxon>
        <taxon>Sordariomycetes</taxon>
        <taxon>Xylariomycetidae</taxon>
        <taxon>Amphisphaeriales</taxon>
        <taxon>Apiosporaceae</taxon>
        <taxon>Apiospora</taxon>
    </lineage>
</organism>
<gene>
    <name evidence="6" type="ORF">PGQ11_010408</name>
</gene>
<dbReference type="Proteomes" id="UP001390339">
    <property type="component" value="Unassembled WGS sequence"/>
</dbReference>
<dbReference type="Pfam" id="PF00067">
    <property type="entry name" value="p450"/>
    <property type="match status" value="2"/>
</dbReference>
<feature type="region of interest" description="Disordered" evidence="4">
    <location>
        <begin position="424"/>
        <end position="449"/>
    </location>
</feature>
<dbReference type="Gene3D" id="1.10.630.10">
    <property type="entry name" value="Cytochrome P450"/>
    <property type="match status" value="1"/>
</dbReference>
<keyword evidence="5" id="KW-0472">Membrane</keyword>
<keyword evidence="5" id="KW-0812">Transmembrane</keyword>
<proteinExistence type="predicted"/>